<feature type="compositionally biased region" description="Basic and acidic residues" evidence="1">
    <location>
        <begin position="91"/>
        <end position="100"/>
    </location>
</feature>
<gene>
    <name evidence="2" type="ORF">SCUCBS95973_002636</name>
</gene>
<keyword evidence="3" id="KW-1185">Reference proteome</keyword>
<proteinExistence type="predicted"/>
<dbReference type="InterPro" id="IPR006994">
    <property type="entry name" value="TCF25/Rqc1"/>
</dbReference>
<reference evidence="2 3" key="1">
    <citation type="submission" date="2024-01" db="EMBL/GenBank/DDBJ databases">
        <authorList>
            <person name="Allen C."/>
            <person name="Tagirdzhanova G."/>
        </authorList>
    </citation>
    <scope>NUCLEOTIDE SEQUENCE [LARGE SCALE GENOMIC DNA]</scope>
</reference>
<accession>A0ABP0B8F3</accession>
<dbReference type="Proteomes" id="UP001642405">
    <property type="component" value="Unassembled WGS sequence"/>
</dbReference>
<evidence type="ECO:0000256" key="1">
    <source>
        <dbReference type="SAM" id="MobiDB-lite"/>
    </source>
</evidence>
<dbReference type="EMBL" id="CAWUHB010000010">
    <property type="protein sequence ID" value="CAK7215892.1"/>
    <property type="molecule type" value="Genomic_DNA"/>
</dbReference>
<comment type="caution">
    <text evidence="2">The sequence shown here is derived from an EMBL/GenBank/DDBJ whole genome shotgun (WGS) entry which is preliminary data.</text>
</comment>
<evidence type="ECO:0000313" key="2">
    <source>
        <dbReference type="EMBL" id="CAK7215892.1"/>
    </source>
</evidence>
<organism evidence="2 3">
    <name type="scientific">Sporothrix curviconia</name>
    <dbReference type="NCBI Taxonomy" id="1260050"/>
    <lineage>
        <taxon>Eukaryota</taxon>
        <taxon>Fungi</taxon>
        <taxon>Dikarya</taxon>
        <taxon>Ascomycota</taxon>
        <taxon>Pezizomycotina</taxon>
        <taxon>Sordariomycetes</taxon>
        <taxon>Sordariomycetidae</taxon>
        <taxon>Ophiostomatales</taxon>
        <taxon>Ophiostomataceae</taxon>
        <taxon>Sporothrix</taxon>
    </lineage>
</organism>
<feature type="region of interest" description="Disordered" evidence="1">
    <location>
        <begin position="1"/>
        <end position="148"/>
    </location>
</feature>
<evidence type="ECO:0000313" key="3">
    <source>
        <dbReference type="Proteomes" id="UP001642405"/>
    </source>
</evidence>
<dbReference type="Pfam" id="PF04910">
    <property type="entry name" value="Tcf25"/>
    <property type="match status" value="1"/>
</dbReference>
<feature type="compositionally biased region" description="Gly residues" evidence="1">
    <location>
        <begin position="235"/>
        <end position="246"/>
    </location>
</feature>
<evidence type="ECO:0008006" key="4">
    <source>
        <dbReference type="Google" id="ProtNLM"/>
    </source>
</evidence>
<dbReference type="PANTHER" id="PTHR22684">
    <property type="entry name" value="NULP1-RELATED"/>
    <property type="match status" value="1"/>
</dbReference>
<feature type="compositionally biased region" description="Low complexity" evidence="1">
    <location>
        <begin position="220"/>
        <end position="234"/>
    </location>
</feature>
<feature type="compositionally biased region" description="Basic residues" evidence="1">
    <location>
        <begin position="101"/>
        <end position="117"/>
    </location>
</feature>
<feature type="region of interest" description="Disordered" evidence="1">
    <location>
        <begin position="220"/>
        <end position="253"/>
    </location>
</feature>
<feature type="compositionally biased region" description="Low complexity" evidence="1">
    <location>
        <begin position="124"/>
        <end position="148"/>
    </location>
</feature>
<protein>
    <recommendedName>
        <fullName evidence="4">Nulp1-pending protein</fullName>
    </recommendedName>
</protein>
<feature type="compositionally biased region" description="Acidic residues" evidence="1">
    <location>
        <begin position="71"/>
        <end position="90"/>
    </location>
</feature>
<feature type="region of interest" description="Disordered" evidence="1">
    <location>
        <begin position="708"/>
        <end position="773"/>
    </location>
</feature>
<feature type="compositionally biased region" description="Acidic residues" evidence="1">
    <location>
        <begin position="708"/>
        <end position="739"/>
    </location>
</feature>
<feature type="compositionally biased region" description="Low complexity" evidence="1">
    <location>
        <begin position="166"/>
        <end position="188"/>
    </location>
</feature>
<name>A0ABP0B8F3_9PEZI</name>
<feature type="region of interest" description="Disordered" evidence="1">
    <location>
        <begin position="166"/>
        <end position="191"/>
    </location>
</feature>
<dbReference type="PANTHER" id="PTHR22684:SF0">
    <property type="entry name" value="RIBOSOME QUALITY CONTROL COMPLEX SUBUNIT TCF25"/>
    <property type="match status" value="1"/>
</dbReference>
<feature type="compositionally biased region" description="Acidic residues" evidence="1">
    <location>
        <begin position="34"/>
        <end position="50"/>
    </location>
</feature>
<sequence length="773" mass="83122">MSSRQLKKLRAQEELAAQQRALGKAASDGGKGDNEEEEEEEEQEEEGGDEVDTRPRPKNVFAAFAALGGEGENDEGDEDEDEDDAQDDADEPQRQEETRRAAPKASKKKKKKKKKGKGGGETGGATDAAAAAAAPAAAAATVTTAKTPAADLDEIDRALQELALKPAKPGAAAAASSLAASTPTASPSRQASKAIKINFADLRVTNELREVFGREAMQAAAAEEAQGVPGRQRPAGGGGGGGGGGGDDGEGQAGMVQMDLETFLRAPPPPPRGMVYVNANGQRQPADGGVAAAVAKRNPFIQWKETWPKGTSGGLSMRRVAAASAASAASSQDSGDEDFAFVHSPAYQHLEDTFLTLVMMHNPHPLIQFLRQHPFHIASLIQVSRVAKLQDQNASLAADLCERALFSFGRSALSSFRQALLDSSTARLSFYRPENRQFVLASYHYIVSLMGLGTYRTALAWTKLLLSVMPHDEYALLLYAQSLAVRAFEAKWLIDYLGGGDAPLALTENPMGEYVRQSLVPALLQAANTQNTQNTQRARMLLAQGLASLPWLYGALFQSLGLDVPRAVWGITPRNDTETLYTELYLHLAKDLWEGAAVRSLLQDVAGAAPKADVSTLPLPPPVNLSIARFVYLDATPGLMGLVPQAMLHAAPNYDFDPLPPPLEQNVFSNPSQKRPWIMAVSDAQHRHIPGLPDGFLMPGQLMEEFDVEDEDHVGDWDEEEEEGGEDEEEDEVVIEDEQEQHQPRDTQDTQQQARPRSTGGGGGMPGAWVDDD</sequence>